<dbReference type="EMBL" id="FMBM01000002">
    <property type="protein sequence ID" value="SCC82280.1"/>
    <property type="molecule type" value="Genomic_DNA"/>
</dbReference>
<evidence type="ECO:0000313" key="7">
    <source>
        <dbReference type="EMBL" id="KPQ11795.1"/>
    </source>
</evidence>
<dbReference type="Gene3D" id="1.20.1260.100">
    <property type="entry name" value="TspO/MBR protein"/>
    <property type="match status" value="1"/>
</dbReference>
<evidence type="ECO:0000313" key="10">
    <source>
        <dbReference type="Proteomes" id="UP000182800"/>
    </source>
</evidence>
<comment type="subcellular location">
    <subcellularLocation>
        <location evidence="1">Membrane</location>
        <topology evidence="1">Multi-pass membrane protein</topology>
    </subcellularLocation>
</comment>
<proteinExistence type="inferred from homology"/>
<evidence type="ECO:0000256" key="2">
    <source>
        <dbReference type="ARBA" id="ARBA00007524"/>
    </source>
</evidence>
<sequence length="176" mass="19530">MQVSSESETSQGADFVGQEPPSRWVRLAAAILPVLVAWGIAGIATAPGMAWYQELERPFFTPPDWLFGPVWTILYIAMMVAAWRVLGLQPSRPRHRAMTLFYLQLGFNALWSIAFFTLQSPPFGLIVIAVLLALILAMIVAFRPLDRIAAWLMVPYALWVAYASALNLGILVLAMP</sequence>
<dbReference type="FunFam" id="1.20.1260.100:FF:000001">
    <property type="entry name" value="translocator protein 2"/>
    <property type="match status" value="1"/>
</dbReference>
<feature type="transmembrane region" description="Helical" evidence="6">
    <location>
        <begin position="154"/>
        <end position="175"/>
    </location>
</feature>
<keyword evidence="4 6" id="KW-1133">Transmembrane helix</keyword>
<name>A0A0P8A9N4_9HYPH</name>
<comment type="similarity">
    <text evidence="2">Belongs to the TspO/BZRP family.</text>
</comment>
<evidence type="ECO:0000256" key="1">
    <source>
        <dbReference type="ARBA" id="ARBA00004141"/>
    </source>
</evidence>
<reference evidence="8 10" key="2">
    <citation type="submission" date="2016-08" db="EMBL/GenBank/DDBJ databases">
        <authorList>
            <person name="Varghese N."/>
            <person name="Submissions Spin"/>
        </authorList>
    </citation>
    <scope>NUCLEOTIDE SEQUENCE [LARGE SCALE GENOMIC DNA]</scope>
    <source>
        <strain evidence="8 10">HL-109</strain>
    </source>
</reference>
<dbReference type="Proteomes" id="UP000182800">
    <property type="component" value="Unassembled WGS sequence"/>
</dbReference>
<feature type="transmembrane region" description="Helical" evidence="6">
    <location>
        <begin position="27"/>
        <end position="46"/>
    </location>
</feature>
<evidence type="ECO:0000313" key="8">
    <source>
        <dbReference type="EMBL" id="SCC82280.1"/>
    </source>
</evidence>
<dbReference type="InterPro" id="IPR038330">
    <property type="entry name" value="TspO/MBR-related_sf"/>
</dbReference>
<dbReference type="Pfam" id="PF03073">
    <property type="entry name" value="TspO_MBR"/>
    <property type="match status" value="1"/>
</dbReference>
<protein>
    <submittedName>
        <fullName evidence="7">Tryptophan-rich sensory protein</fullName>
    </submittedName>
    <submittedName>
        <fullName evidence="8">TspO and MBR related proteins</fullName>
    </submittedName>
</protein>
<keyword evidence="3 6" id="KW-0812">Transmembrane</keyword>
<dbReference type="PANTHER" id="PTHR10057">
    <property type="entry name" value="PERIPHERAL-TYPE BENZODIAZEPINE RECEPTOR"/>
    <property type="match status" value="1"/>
</dbReference>
<dbReference type="Proteomes" id="UP000050497">
    <property type="component" value="Unassembled WGS sequence"/>
</dbReference>
<evidence type="ECO:0000256" key="6">
    <source>
        <dbReference type="SAM" id="Phobius"/>
    </source>
</evidence>
<dbReference type="PATRIC" id="fig|1653334.4.peg.1651"/>
<dbReference type="InterPro" id="IPR004307">
    <property type="entry name" value="TspO_MBR"/>
</dbReference>
<evidence type="ECO:0000256" key="3">
    <source>
        <dbReference type="ARBA" id="ARBA00022692"/>
    </source>
</evidence>
<keyword evidence="10" id="KW-1185">Reference proteome</keyword>
<dbReference type="PANTHER" id="PTHR10057:SF0">
    <property type="entry name" value="TRANSLOCATOR PROTEIN"/>
    <property type="match status" value="1"/>
</dbReference>
<dbReference type="STRING" id="1653334.GA0071312_3261"/>
<evidence type="ECO:0000256" key="4">
    <source>
        <dbReference type="ARBA" id="ARBA00022989"/>
    </source>
</evidence>
<keyword evidence="5 6" id="KW-0472">Membrane</keyword>
<accession>A0A0P8A9N4</accession>
<dbReference type="PIRSF" id="PIRSF005859">
    <property type="entry name" value="PBR"/>
    <property type="match status" value="1"/>
</dbReference>
<organism evidence="7 9">
    <name type="scientific">Saliniramus fredricksonii</name>
    <dbReference type="NCBI Taxonomy" id="1653334"/>
    <lineage>
        <taxon>Bacteria</taxon>
        <taxon>Pseudomonadati</taxon>
        <taxon>Pseudomonadota</taxon>
        <taxon>Alphaproteobacteria</taxon>
        <taxon>Hyphomicrobiales</taxon>
        <taxon>Salinarimonadaceae</taxon>
        <taxon>Saliniramus</taxon>
    </lineage>
</organism>
<dbReference type="EMBL" id="LJSX01000005">
    <property type="protein sequence ID" value="KPQ11795.1"/>
    <property type="molecule type" value="Genomic_DNA"/>
</dbReference>
<feature type="transmembrane region" description="Helical" evidence="6">
    <location>
        <begin position="66"/>
        <end position="86"/>
    </location>
</feature>
<gene>
    <name evidence="7" type="primary">tspO</name>
    <name evidence="8" type="ORF">GA0071312_3261</name>
    <name evidence="7" type="ORF">HLUCCO17_04780</name>
</gene>
<dbReference type="AlphaFoldDB" id="A0A0P8A9N4"/>
<evidence type="ECO:0000256" key="5">
    <source>
        <dbReference type="ARBA" id="ARBA00023136"/>
    </source>
</evidence>
<dbReference type="GO" id="GO:0016020">
    <property type="term" value="C:membrane"/>
    <property type="evidence" value="ECO:0007669"/>
    <property type="project" value="UniProtKB-SubCell"/>
</dbReference>
<feature type="transmembrane region" description="Helical" evidence="6">
    <location>
        <begin position="98"/>
        <end position="117"/>
    </location>
</feature>
<dbReference type="RefSeq" id="WP_074445803.1">
    <property type="nucleotide sequence ID" value="NZ_FMBM01000002.1"/>
</dbReference>
<dbReference type="GO" id="GO:0033013">
    <property type="term" value="P:tetrapyrrole metabolic process"/>
    <property type="evidence" value="ECO:0007669"/>
    <property type="project" value="UniProtKB-ARBA"/>
</dbReference>
<evidence type="ECO:0000313" key="9">
    <source>
        <dbReference type="Proteomes" id="UP000050497"/>
    </source>
</evidence>
<feature type="transmembrane region" description="Helical" evidence="6">
    <location>
        <begin position="123"/>
        <end position="142"/>
    </location>
</feature>
<comment type="caution">
    <text evidence="7">The sequence shown here is derived from an EMBL/GenBank/DDBJ whole genome shotgun (WGS) entry which is preliminary data.</text>
</comment>
<dbReference type="CDD" id="cd15904">
    <property type="entry name" value="TSPO_MBR"/>
    <property type="match status" value="1"/>
</dbReference>
<reference evidence="7 9" key="1">
    <citation type="submission" date="2015-09" db="EMBL/GenBank/DDBJ databases">
        <title>Identification and resolution of microdiversity through metagenomic sequencing of parallel consortia.</title>
        <authorList>
            <person name="Nelson W.C."/>
            <person name="Romine M.F."/>
            <person name="Lindemann S.R."/>
        </authorList>
    </citation>
    <scope>NUCLEOTIDE SEQUENCE [LARGE SCALE GENOMIC DNA]</scope>
    <source>
        <strain evidence="7">HL-109</strain>
    </source>
</reference>